<name>A0ABD2AMN5_VESMC</name>
<dbReference type="AlphaFoldDB" id="A0ABD2AMN5"/>
<protein>
    <submittedName>
        <fullName evidence="2">Uncharacterized protein</fullName>
    </submittedName>
</protein>
<keyword evidence="1" id="KW-0812">Transmembrane</keyword>
<reference evidence="2 3" key="1">
    <citation type="journal article" date="2024" name="Ann. Entomol. Soc. Am.">
        <title>Genomic analyses of the southern and eastern yellowjacket wasps (Hymenoptera: Vespidae) reveal evolutionary signatures of social life.</title>
        <authorList>
            <person name="Catto M.A."/>
            <person name="Caine P.B."/>
            <person name="Orr S.E."/>
            <person name="Hunt B.G."/>
            <person name="Goodisman M.A.D."/>
        </authorList>
    </citation>
    <scope>NUCLEOTIDE SEQUENCE [LARGE SCALE GENOMIC DNA]</scope>
    <source>
        <strain evidence="2">232</strain>
        <tissue evidence="2">Head and thorax</tissue>
    </source>
</reference>
<evidence type="ECO:0000256" key="1">
    <source>
        <dbReference type="SAM" id="Phobius"/>
    </source>
</evidence>
<evidence type="ECO:0000313" key="3">
    <source>
        <dbReference type="Proteomes" id="UP001607303"/>
    </source>
</evidence>
<gene>
    <name evidence="2" type="ORF">V1477_020713</name>
</gene>
<evidence type="ECO:0000313" key="2">
    <source>
        <dbReference type="EMBL" id="KAL2721893.1"/>
    </source>
</evidence>
<keyword evidence="1" id="KW-1133">Transmembrane helix</keyword>
<sequence length="95" mass="11157">MLSYFIFNYFDVNFIFTFLRIILLQFGVMWHRSVLEPSQNFLSSERKILSPSSAHHAEDERSISAWVTGCNFLNKLLTSTTVIIVGFVDIRLFRY</sequence>
<dbReference type="EMBL" id="JAYRBN010000116">
    <property type="protein sequence ID" value="KAL2721893.1"/>
    <property type="molecule type" value="Genomic_DNA"/>
</dbReference>
<dbReference type="Proteomes" id="UP001607303">
    <property type="component" value="Unassembled WGS sequence"/>
</dbReference>
<keyword evidence="3" id="KW-1185">Reference proteome</keyword>
<keyword evidence="1" id="KW-0472">Membrane</keyword>
<proteinExistence type="predicted"/>
<feature type="transmembrane region" description="Helical" evidence="1">
    <location>
        <begin position="12"/>
        <end position="30"/>
    </location>
</feature>
<accession>A0ABD2AMN5</accession>
<organism evidence="2 3">
    <name type="scientific">Vespula maculifrons</name>
    <name type="common">Eastern yellow jacket</name>
    <name type="synonym">Wasp</name>
    <dbReference type="NCBI Taxonomy" id="7453"/>
    <lineage>
        <taxon>Eukaryota</taxon>
        <taxon>Metazoa</taxon>
        <taxon>Ecdysozoa</taxon>
        <taxon>Arthropoda</taxon>
        <taxon>Hexapoda</taxon>
        <taxon>Insecta</taxon>
        <taxon>Pterygota</taxon>
        <taxon>Neoptera</taxon>
        <taxon>Endopterygota</taxon>
        <taxon>Hymenoptera</taxon>
        <taxon>Apocrita</taxon>
        <taxon>Aculeata</taxon>
        <taxon>Vespoidea</taxon>
        <taxon>Vespidae</taxon>
        <taxon>Vespinae</taxon>
        <taxon>Vespula</taxon>
    </lineage>
</organism>
<comment type="caution">
    <text evidence="2">The sequence shown here is derived from an EMBL/GenBank/DDBJ whole genome shotgun (WGS) entry which is preliminary data.</text>
</comment>